<dbReference type="OrthoDB" id="2861623at2759"/>
<dbReference type="PANTHER" id="PTHR35201">
    <property type="entry name" value="TERPENE SYNTHASE"/>
    <property type="match status" value="1"/>
</dbReference>
<dbReference type="SFLD" id="SFLDG01020">
    <property type="entry name" value="Terpene_Cyclase_Like_2"/>
    <property type="match status" value="1"/>
</dbReference>
<comment type="caution">
    <text evidence="5">The sequence shown here is derived from an EMBL/GenBank/DDBJ whole genome shotgun (WGS) entry which is preliminary data.</text>
</comment>
<dbReference type="PANTHER" id="PTHR35201:SF4">
    <property type="entry name" value="BETA-PINACENE SYNTHASE-RELATED"/>
    <property type="match status" value="1"/>
</dbReference>
<keyword evidence="4" id="KW-0456">Lyase</keyword>
<gene>
    <name evidence="5" type="ORF">DBV05_g8180</name>
</gene>
<sequence length="370" mass="41936">MAPLDSRQQLLLSMQGQEMYLPDLWPYFAHWPTAVNPGVDRLRKDESDWLDANIPSPRLRAAFKKADFSLLGAASSPWASYERLRIASLLIVWIFVVDDELDMEDATLVDDLEASNRYRHDLIELVRDRLGLSKGDTAYESRLASDIGYSHIIQSFTEIGDAIRKAYNIEQRQRLFDNIKFYLDMTKAEQCSRLGGGIPSPQEYWTFRDGASAVEATLAMIEFLGECKGLPAQVFEDPDMKKIWTLTNVNVSCVNDIFSCKKEMAGLSIANTIPIFYAAATDSEDRLQAATERAVDLIARTISEVDVLTDRLMLRYGSEDPDDETTKELQILIDGCKTWCTGNLYWSYETKRYGKLGDKRSKDGSLTIQL</sequence>
<evidence type="ECO:0000313" key="6">
    <source>
        <dbReference type="Proteomes" id="UP000325902"/>
    </source>
</evidence>
<keyword evidence="4" id="KW-0479">Metal-binding</keyword>
<dbReference type="GO" id="GO:0046872">
    <property type="term" value="F:metal ion binding"/>
    <property type="evidence" value="ECO:0007669"/>
    <property type="project" value="UniProtKB-KW"/>
</dbReference>
<dbReference type="Proteomes" id="UP000325902">
    <property type="component" value="Unassembled WGS sequence"/>
</dbReference>
<evidence type="ECO:0000256" key="1">
    <source>
        <dbReference type="ARBA" id="ARBA00001946"/>
    </source>
</evidence>
<proteinExistence type="inferred from homology"/>
<dbReference type="Gene3D" id="1.10.600.10">
    <property type="entry name" value="Farnesyl Diphosphate Synthase"/>
    <property type="match status" value="1"/>
</dbReference>
<name>A0A5N5D6C6_9PEZI</name>
<dbReference type="AlphaFoldDB" id="A0A5N5D6C6"/>
<evidence type="ECO:0000256" key="3">
    <source>
        <dbReference type="ARBA" id="ARBA00022842"/>
    </source>
</evidence>
<reference evidence="5 6" key="1">
    <citation type="journal article" date="2019" name="Sci. Rep.">
        <title>A multi-omics analysis of the grapevine pathogen Lasiodiplodia theobromae reveals that temperature affects the expression of virulence- and pathogenicity-related genes.</title>
        <authorList>
            <person name="Felix C."/>
            <person name="Meneses R."/>
            <person name="Goncalves M.F.M."/>
            <person name="Tilleman L."/>
            <person name="Duarte A.S."/>
            <person name="Jorrin-Novo J.V."/>
            <person name="Van de Peer Y."/>
            <person name="Deforce D."/>
            <person name="Van Nieuwerburgh F."/>
            <person name="Esteves A.C."/>
            <person name="Alves A."/>
        </authorList>
    </citation>
    <scope>NUCLEOTIDE SEQUENCE [LARGE SCALE GENOMIC DNA]</scope>
    <source>
        <strain evidence="5 6">LA-SOL3</strain>
    </source>
</reference>
<keyword evidence="6" id="KW-1185">Reference proteome</keyword>
<organism evidence="5 6">
    <name type="scientific">Lasiodiplodia theobromae</name>
    <dbReference type="NCBI Taxonomy" id="45133"/>
    <lineage>
        <taxon>Eukaryota</taxon>
        <taxon>Fungi</taxon>
        <taxon>Dikarya</taxon>
        <taxon>Ascomycota</taxon>
        <taxon>Pezizomycotina</taxon>
        <taxon>Dothideomycetes</taxon>
        <taxon>Dothideomycetes incertae sedis</taxon>
        <taxon>Botryosphaeriales</taxon>
        <taxon>Botryosphaeriaceae</taxon>
        <taxon>Lasiodiplodia</taxon>
    </lineage>
</organism>
<dbReference type="InterPro" id="IPR008949">
    <property type="entry name" value="Isoprenoid_synthase_dom_sf"/>
</dbReference>
<dbReference type="SUPFAM" id="SSF48576">
    <property type="entry name" value="Terpenoid synthases"/>
    <property type="match status" value="1"/>
</dbReference>
<dbReference type="GO" id="GO:0008299">
    <property type="term" value="P:isoprenoid biosynthetic process"/>
    <property type="evidence" value="ECO:0007669"/>
    <property type="project" value="UniProtKB-ARBA"/>
</dbReference>
<keyword evidence="3 4" id="KW-0460">Magnesium</keyword>
<comment type="cofactor">
    <cofactor evidence="1 4">
        <name>Mg(2+)</name>
        <dbReference type="ChEBI" id="CHEBI:18420"/>
    </cofactor>
</comment>
<comment type="similarity">
    <text evidence="2 4">Belongs to the terpene synthase family.</text>
</comment>
<dbReference type="EMBL" id="VCHE01000064">
    <property type="protein sequence ID" value="KAB2573161.1"/>
    <property type="molecule type" value="Genomic_DNA"/>
</dbReference>
<evidence type="ECO:0000313" key="5">
    <source>
        <dbReference type="EMBL" id="KAB2573161.1"/>
    </source>
</evidence>
<accession>A0A5N5D6C6</accession>
<evidence type="ECO:0000256" key="4">
    <source>
        <dbReference type="RuleBase" id="RU366034"/>
    </source>
</evidence>
<dbReference type="SFLD" id="SFLDS00005">
    <property type="entry name" value="Isoprenoid_Synthase_Type_I"/>
    <property type="match status" value="1"/>
</dbReference>
<evidence type="ECO:0000256" key="2">
    <source>
        <dbReference type="ARBA" id="ARBA00006333"/>
    </source>
</evidence>
<dbReference type="InterPro" id="IPR034686">
    <property type="entry name" value="Terpene_cyclase-like_2"/>
</dbReference>
<dbReference type="EC" id="4.2.3.-" evidence="4"/>
<protein>
    <recommendedName>
        <fullName evidence="4">Terpene synthase</fullName>
        <ecNumber evidence="4">4.2.3.-</ecNumber>
    </recommendedName>
</protein>
<dbReference type="GO" id="GO:0010333">
    <property type="term" value="F:terpene synthase activity"/>
    <property type="evidence" value="ECO:0007669"/>
    <property type="project" value="InterPro"/>
</dbReference>
<dbReference type="Pfam" id="PF19086">
    <property type="entry name" value="Terpene_syn_C_2"/>
    <property type="match status" value="1"/>
</dbReference>